<dbReference type="Gene3D" id="1.50.10.10">
    <property type="match status" value="1"/>
</dbReference>
<dbReference type="EMBL" id="BAABLV010000019">
    <property type="protein sequence ID" value="GAA4895872.1"/>
    <property type="molecule type" value="Genomic_DNA"/>
</dbReference>
<accession>A0ABP9F747</accession>
<dbReference type="InterPro" id="IPR008928">
    <property type="entry name" value="6-hairpin_glycosidase_sf"/>
</dbReference>
<dbReference type="InterPro" id="IPR012341">
    <property type="entry name" value="6hp_glycosidase-like_sf"/>
</dbReference>
<keyword evidence="3" id="KW-1185">Reference proteome</keyword>
<dbReference type="RefSeq" id="WP_345580402.1">
    <property type="nucleotide sequence ID" value="NZ_BAABLV010000019.1"/>
</dbReference>
<name>A0ABP9F747_9ACTN</name>
<evidence type="ECO:0000259" key="1">
    <source>
        <dbReference type="Pfam" id="PF22422"/>
    </source>
</evidence>
<gene>
    <name evidence="2" type="ORF">GCM10025789_11830</name>
</gene>
<feature type="domain" description="Mannosylglycerate hydrolase MGH1-like glycoside hydrolase" evidence="1">
    <location>
        <begin position="2"/>
        <end position="75"/>
    </location>
</feature>
<evidence type="ECO:0000313" key="2">
    <source>
        <dbReference type="EMBL" id="GAA4895872.1"/>
    </source>
</evidence>
<comment type="caution">
    <text evidence="2">The sequence shown here is derived from an EMBL/GenBank/DDBJ whole genome shotgun (WGS) entry which is preliminary data.</text>
</comment>
<dbReference type="Proteomes" id="UP001501521">
    <property type="component" value="Unassembled WGS sequence"/>
</dbReference>
<dbReference type="InterPro" id="IPR054491">
    <property type="entry name" value="MGH1-like_GH"/>
</dbReference>
<dbReference type="SUPFAM" id="SSF48208">
    <property type="entry name" value="Six-hairpin glycosidases"/>
    <property type="match status" value="1"/>
</dbReference>
<proteinExistence type="predicted"/>
<protein>
    <recommendedName>
        <fullName evidence="1">Mannosylglycerate hydrolase MGH1-like glycoside hydrolase domain-containing protein</fullName>
    </recommendedName>
</protein>
<reference evidence="3" key="1">
    <citation type="journal article" date="2019" name="Int. J. Syst. Evol. Microbiol.">
        <title>The Global Catalogue of Microorganisms (GCM) 10K type strain sequencing project: providing services to taxonomists for standard genome sequencing and annotation.</title>
        <authorList>
            <consortium name="The Broad Institute Genomics Platform"/>
            <consortium name="The Broad Institute Genome Sequencing Center for Infectious Disease"/>
            <person name="Wu L."/>
            <person name="Ma J."/>
        </authorList>
    </citation>
    <scope>NUCLEOTIDE SEQUENCE [LARGE SCALE GENOMIC DNA]</scope>
    <source>
        <strain evidence="3">JCM 19125</strain>
    </source>
</reference>
<sequence length="87" mass="9793">MRDPDFSETRMWRGPVWVNTNWLVAQGLRRQGLIDKAERLERATLELVAAQGPNEYFRPDTGVKPPRATTVFGWSAALTVDLAVAHS</sequence>
<dbReference type="Pfam" id="PF22422">
    <property type="entry name" value="MGH1-like_GH"/>
    <property type="match status" value="1"/>
</dbReference>
<organism evidence="2 3">
    <name type="scientific">Tessaracoccus lubricantis</name>
    <dbReference type="NCBI Taxonomy" id="545543"/>
    <lineage>
        <taxon>Bacteria</taxon>
        <taxon>Bacillati</taxon>
        <taxon>Actinomycetota</taxon>
        <taxon>Actinomycetes</taxon>
        <taxon>Propionibacteriales</taxon>
        <taxon>Propionibacteriaceae</taxon>
        <taxon>Tessaracoccus</taxon>
    </lineage>
</organism>
<evidence type="ECO:0000313" key="3">
    <source>
        <dbReference type="Proteomes" id="UP001501521"/>
    </source>
</evidence>